<organism evidence="3 4">
    <name type="scientific">Caenorhabditis briggsae</name>
    <dbReference type="NCBI Taxonomy" id="6238"/>
    <lineage>
        <taxon>Eukaryota</taxon>
        <taxon>Metazoa</taxon>
        <taxon>Ecdysozoa</taxon>
        <taxon>Nematoda</taxon>
        <taxon>Chromadorea</taxon>
        <taxon>Rhabditida</taxon>
        <taxon>Rhabditina</taxon>
        <taxon>Rhabditomorpha</taxon>
        <taxon>Rhabditoidea</taxon>
        <taxon>Rhabditidae</taxon>
        <taxon>Peloderinae</taxon>
        <taxon>Caenorhabditis</taxon>
    </lineage>
</organism>
<keyword evidence="2" id="KW-1133">Transmembrane helix</keyword>
<keyword evidence="2" id="KW-0472">Membrane</keyword>
<sequence>MSLQPEELQDVMNYLCLAATASITGAVISIGCTAGHRENFRNRGSKSKRSKRPKRSKSSRNRSDKGKKSSSRRKKKLRKVERKSGSRNVEKTERGMSKLRADALRRMEPKPLVSPNANSDRFNCNEEGCRKRQCSKDARHSQQARRSASQRSLRTAREKRMTDGVGKSDEEVKKAPSQKSIKIEDETRAPPQISSEAPMRSVYLDTGKSSYGELSKPSMQPDQKSVYYPSSNDAPVEKKKSKKSIKQTKIEQQPNRRKLHRNEMFKMIRNVVHLRKLRRKKMWIVRDRNQKQFNPAELPREAITHTGQRNIGNRCHHATDFFFFSQHRKMARLPFLLFFGFIFQAANAEIPGATSAPDPVNDMLAMKLATRLLNAFDQRNYTEFNDFDVRFTFDDCRHDYEAAEFLAKVEKFRNTFAAGTVIKYAFLDAMRIVRQYDGIQFTIHVEYLGQHHDVLANFQRIRLTTGSRWRWVHAWKSNCVQDHTNVIPESSMRQKILS</sequence>
<feature type="compositionally biased region" description="Basic and acidic residues" evidence="1">
    <location>
        <begin position="82"/>
        <end position="109"/>
    </location>
</feature>
<evidence type="ECO:0000313" key="4">
    <source>
        <dbReference type="Proteomes" id="UP000827892"/>
    </source>
</evidence>
<dbReference type="AlphaFoldDB" id="A0AAE9DSG9"/>
<evidence type="ECO:0000256" key="1">
    <source>
        <dbReference type="SAM" id="MobiDB-lite"/>
    </source>
</evidence>
<evidence type="ECO:0000256" key="2">
    <source>
        <dbReference type="SAM" id="Phobius"/>
    </source>
</evidence>
<feature type="compositionally biased region" description="Low complexity" evidence="1">
    <location>
        <begin position="144"/>
        <end position="153"/>
    </location>
</feature>
<proteinExistence type="predicted"/>
<feature type="compositionally biased region" description="Basic and acidic residues" evidence="1">
    <location>
        <begin position="123"/>
        <end position="140"/>
    </location>
</feature>
<feature type="compositionally biased region" description="Basic and acidic residues" evidence="1">
    <location>
        <begin position="155"/>
        <end position="174"/>
    </location>
</feature>
<dbReference type="EMBL" id="CP090891">
    <property type="protein sequence ID" value="ULU10591.1"/>
    <property type="molecule type" value="Genomic_DNA"/>
</dbReference>
<feature type="compositionally biased region" description="Basic residues" evidence="1">
    <location>
        <begin position="68"/>
        <end position="81"/>
    </location>
</feature>
<accession>A0AAE9DSG9</accession>
<keyword evidence="2" id="KW-0812">Transmembrane</keyword>
<dbReference type="Proteomes" id="UP000827892">
    <property type="component" value="Chromosome I"/>
</dbReference>
<evidence type="ECO:0000313" key="3">
    <source>
        <dbReference type="EMBL" id="ULU10591.1"/>
    </source>
</evidence>
<name>A0AAE9DSG9_CAEBR</name>
<feature type="region of interest" description="Disordered" evidence="1">
    <location>
        <begin position="37"/>
        <end position="258"/>
    </location>
</feature>
<gene>
    <name evidence="3" type="ORF">L3Y34_014695</name>
</gene>
<reference evidence="3 4" key="1">
    <citation type="submission" date="2022-05" db="EMBL/GenBank/DDBJ databases">
        <title>Chromosome-level reference genomes for two strains of Caenorhabditis briggsae: an improved platform for comparative genomics.</title>
        <authorList>
            <person name="Stevens L."/>
            <person name="Andersen E.C."/>
        </authorList>
    </citation>
    <scope>NUCLEOTIDE SEQUENCE [LARGE SCALE GENOMIC DNA]</scope>
    <source>
        <strain evidence="3">QX1410_ONT</strain>
        <tissue evidence="3">Whole-organism</tissue>
    </source>
</reference>
<feature type="compositionally biased region" description="Polar residues" evidence="1">
    <location>
        <begin position="217"/>
        <end position="233"/>
    </location>
</feature>
<feature type="compositionally biased region" description="Basic residues" evidence="1">
    <location>
        <begin position="43"/>
        <end position="60"/>
    </location>
</feature>
<protein>
    <submittedName>
        <fullName evidence="3">Uncharacterized protein</fullName>
    </submittedName>
</protein>
<feature type="transmembrane region" description="Helical" evidence="2">
    <location>
        <begin position="12"/>
        <end position="34"/>
    </location>
</feature>